<organism evidence="7 8">
    <name type="scientific">Hanseniaspora osmophila</name>
    <dbReference type="NCBI Taxonomy" id="56408"/>
    <lineage>
        <taxon>Eukaryota</taxon>
        <taxon>Fungi</taxon>
        <taxon>Dikarya</taxon>
        <taxon>Ascomycota</taxon>
        <taxon>Saccharomycotina</taxon>
        <taxon>Saccharomycetes</taxon>
        <taxon>Saccharomycodales</taxon>
        <taxon>Saccharomycodaceae</taxon>
        <taxon>Hanseniaspora</taxon>
    </lineage>
</organism>
<dbReference type="InterPro" id="IPR050524">
    <property type="entry name" value="APC_YAT"/>
</dbReference>
<feature type="domain" description="Amino acid permease/ SLC12A" evidence="6">
    <location>
        <begin position="307"/>
        <end position="835"/>
    </location>
</feature>
<reference evidence="8" key="1">
    <citation type="journal article" date="2016" name="Genome Announc.">
        <title>Genome sequences of three species of Hanseniaspora isolated from spontaneous wine fermentations.</title>
        <authorList>
            <person name="Sternes P.R."/>
            <person name="Lee D."/>
            <person name="Kutyna D.R."/>
            <person name="Borneman A.R."/>
        </authorList>
    </citation>
    <scope>NUCLEOTIDE SEQUENCE [LARGE SCALE GENOMIC DNA]</scope>
    <source>
        <strain evidence="8">AWRI3579</strain>
    </source>
</reference>
<accession>A0A1E5R7U2</accession>
<dbReference type="GO" id="GO:0016020">
    <property type="term" value="C:membrane"/>
    <property type="evidence" value="ECO:0007669"/>
    <property type="project" value="UniProtKB-SubCell"/>
</dbReference>
<evidence type="ECO:0000259" key="6">
    <source>
        <dbReference type="Pfam" id="PF00324"/>
    </source>
</evidence>
<dbReference type="OrthoDB" id="3900342at2759"/>
<dbReference type="InParanoid" id="A0A1E5R7U2"/>
<keyword evidence="8" id="KW-1185">Reference proteome</keyword>
<dbReference type="EMBL" id="LPNM01000009">
    <property type="protein sequence ID" value="OEJ82982.1"/>
    <property type="molecule type" value="Genomic_DNA"/>
</dbReference>
<evidence type="ECO:0000256" key="1">
    <source>
        <dbReference type="ARBA" id="ARBA00004141"/>
    </source>
</evidence>
<feature type="transmembrane region" description="Helical" evidence="5">
    <location>
        <begin position="571"/>
        <end position="592"/>
    </location>
</feature>
<feature type="transmembrane region" description="Helical" evidence="5">
    <location>
        <begin position="746"/>
        <end position="763"/>
    </location>
</feature>
<feature type="transmembrane region" description="Helical" evidence="5">
    <location>
        <begin position="647"/>
        <end position="676"/>
    </location>
</feature>
<keyword evidence="3 5" id="KW-1133">Transmembrane helix</keyword>
<evidence type="ECO:0000313" key="8">
    <source>
        <dbReference type="Proteomes" id="UP000095728"/>
    </source>
</evidence>
<dbReference type="Pfam" id="PF00324">
    <property type="entry name" value="AA_permease"/>
    <property type="match status" value="1"/>
</dbReference>
<dbReference type="GO" id="GO:0015171">
    <property type="term" value="F:amino acid transmembrane transporter activity"/>
    <property type="evidence" value="ECO:0007669"/>
    <property type="project" value="TreeGrafter"/>
</dbReference>
<dbReference type="PANTHER" id="PTHR43341">
    <property type="entry name" value="AMINO ACID PERMEASE"/>
    <property type="match status" value="1"/>
</dbReference>
<proteinExistence type="predicted"/>
<dbReference type="AlphaFoldDB" id="A0A1E5R7U2"/>
<evidence type="ECO:0000256" key="3">
    <source>
        <dbReference type="ARBA" id="ARBA00022989"/>
    </source>
</evidence>
<feature type="unsure residue" description="D or N" evidence="7">
    <location>
        <position position="245"/>
    </location>
</feature>
<dbReference type="PANTHER" id="PTHR43341:SF46">
    <property type="entry name" value="SPS-SENSOR COMPONENT SSY1"/>
    <property type="match status" value="1"/>
</dbReference>
<dbReference type="STRING" id="56408.A0A1E5R7U2"/>
<feature type="transmembrane region" description="Helical" evidence="5">
    <location>
        <begin position="422"/>
        <end position="440"/>
    </location>
</feature>
<dbReference type="InterPro" id="IPR004841">
    <property type="entry name" value="AA-permease/SLC12A_dom"/>
</dbReference>
<name>A0A1E5R7U2_9ASCO</name>
<keyword evidence="4 5" id="KW-0472">Membrane</keyword>
<evidence type="ECO:0000313" key="7">
    <source>
        <dbReference type="EMBL" id="OEJ82982.1"/>
    </source>
</evidence>
<feature type="transmembrane region" description="Helical" evidence="5">
    <location>
        <begin position="697"/>
        <end position="726"/>
    </location>
</feature>
<protein>
    <submittedName>
        <fullName evidence="7">SPS-sensor component SSY1</fullName>
    </submittedName>
</protein>
<keyword evidence="2 5" id="KW-0812">Transmembrane</keyword>
<feature type="transmembrane region" description="Helical" evidence="5">
    <location>
        <begin position="816"/>
        <end position="835"/>
    </location>
</feature>
<sequence>MNTNSEKFDLSKKKKKTIFNQAAPGLFPPFSPGLSTANESQNGAGTSFCDTGCIEEGSIEMSLLHRNATQPNLNENIISKVLLHRNLENLPPSYRQDMVNDKFYLTNLLTDKPVRFDDFKSYEEALTKEDFLRKELKKHENHCAPSTAINNAEKFPEYGQQLNVVHDFEHVFSNMTASSQKREKVGVFRNIYTKLFSSSQTGKHPQGLFSISSKVRKNLPSASQSSSHQLIDQTKSQPLTQVIGDPEFGFIETRMEKPKEDYIITELYNPSDYITELQENVPGKQRHGRGGAFSTKNTLHRSLGMRHLQMISLGATIGVGIFLNCGRTFSISGPLGAFLGFFIAACMLIGTLLCFAEIIAVIPLNVGISGVISRFISDAFGFSVSWCYFFSYVVAFPAELLASVLLLSYYDSFENLINNNSKLAGVFIALTVIIIFLNLLDVRVYAEIEYIASIFKVLVISAMVITMILINCGVRAEKGDKNRYIGFKYWDRHKSPKKNITYGPFRPTFDLSDLGTGALKGIGGFGGVILSIIASVNVSAYAYIGSEIGFIAAAESKITFRRSIPSVTKRIFIRVILFYLLSIFVLGLNIYAGDPRLLRYSATQPSFNDIYTNYKKIVDELGGMQCSNAFQSNQALYFAENANQSPWIIALTTFNFCTLSSIFNALFVAIGLFAASSQLYAGSRILYSLALQEKAPVLFATCNSFGVPYLSVLFCGGFGFLSLLALHLETSNAFDNLVTIGTQGSILMWFAMNLAFYRFYHALKLRSDVVSRDSKEYPYRSPFQPYLSIMGMILTGLLLLFSGFQNCIQWNTVSFITSYCCLLVFFILFLGFAIFRYANVWKLEEIDLDTGRRELDREIWVEDRDYLPTFRELLVKILSYV</sequence>
<evidence type="ECO:0000256" key="4">
    <source>
        <dbReference type="ARBA" id="ARBA00023136"/>
    </source>
</evidence>
<gene>
    <name evidence="7" type="ORF">AWRI3579_g3259</name>
</gene>
<feature type="transmembrane region" description="Helical" evidence="5">
    <location>
        <begin position="388"/>
        <end position="410"/>
    </location>
</feature>
<feature type="transmembrane region" description="Helical" evidence="5">
    <location>
        <begin position="307"/>
        <end position="326"/>
    </location>
</feature>
<evidence type="ECO:0000256" key="2">
    <source>
        <dbReference type="ARBA" id="ARBA00022692"/>
    </source>
</evidence>
<feature type="transmembrane region" description="Helical" evidence="5">
    <location>
        <begin position="338"/>
        <end position="368"/>
    </location>
</feature>
<feature type="transmembrane region" description="Helical" evidence="5">
    <location>
        <begin position="783"/>
        <end position="804"/>
    </location>
</feature>
<dbReference type="Proteomes" id="UP000095728">
    <property type="component" value="Unassembled WGS sequence"/>
</dbReference>
<comment type="caution">
    <text evidence="7">The sequence shown here is derived from an EMBL/GenBank/DDBJ whole genome shotgun (WGS) entry which is preliminary data.</text>
</comment>
<dbReference type="Gene3D" id="1.20.1740.10">
    <property type="entry name" value="Amino acid/polyamine transporter I"/>
    <property type="match status" value="1"/>
</dbReference>
<comment type="subcellular location">
    <subcellularLocation>
        <location evidence="1">Membrane</location>
        <topology evidence="1">Multi-pass membrane protein</topology>
    </subcellularLocation>
</comment>
<evidence type="ECO:0000256" key="5">
    <source>
        <dbReference type="SAM" id="Phobius"/>
    </source>
</evidence>
<feature type="transmembrane region" description="Helical" evidence="5">
    <location>
        <begin position="452"/>
        <end position="474"/>
    </location>
</feature>